<evidence type="ECO:0000313" key="2">
    <source>
        <dbReference type="WBParaSite" id="ES5_v2.g24618.t1"/>
    </source>
</evidence>
<accession>A0AC34G4K1</accession>
<dbReference type="Proteomes" id="UP000887579">
    <property type="component" value="Unplaced"/>
</dbReference>
<sequence>MKNGGVMNTKMRQELRLLGQALIILVIQLLMATCQFFVYLSNVLQNPVIMQVAYQHFVWIDDLLNLSGPIALFMVSKAVRKDYLIFLSGGRIGKNMLITSQQSVTSHPKKLFHANTVTPVIITST</sequence>
<dbReference type="WBParaSite" id="ES5_v2.g24618.t1">
    <property type="protein sequence ID" value="ES5_v2.g24618.t1"/>
    <property type="gene ID" value="ES5_v2.g24618"/>
</dbReference>
<protein>
    <submittedName>
        <fullName evidence="2">Serpentine receptor class gamma</fullName>
    </submittedName>
</protein>
<reference evidence="2" key="1">
    <citation type="submission" date="2022-11" db="UniProtKB">
        <authorList>
            <consortium name="WormBaseParasite"/>
        </authorList>
    </citation>
    <scope>IDENTIFICATION</scope>
</reference>
<evidence type="ECO:0000313" key="1">
    <source>
        <dbReference type="Proteomes" id="UP000887579"/>
    </source>
</evidence>
<organism evidence="1 2">
    <name type="scientific">Panagrolaimus sp. ES5</name>
    <dbReference type="NCBI Taxonomy" id="591445"/>
    <lineage>
        <taxon>Eukaryota</taxon>
        <taxon>Metazoa</taxon>
        <taxon>Ecdysozoa</taxon>
        <taxon>Nematoda</taxon>
        <taxon>Chromadorea</taxon>
        <taxon>Rhabditida</taxon>
        <taxon>Tylenchina</taxon>
        <taxon>Panagrolaimomorpha</taxon>
        <taxon>Panagrolaimoidea</taxon>
        <taxon>Panagrolaimidae</taxon>
        <taxon>Panagrolaimus</taxon>
    </lineage>
</organism>
<proteinExistence type="predicted"/>
<name>A0AC34G4K1_9BILA</name>